<evidence type="ECO:0000313" key="1">
    <source>
        <dbReference type="EMBL" id="MEQ2234853.1"/>
    </source>
</evidence>
<reference evidence="1 2" key="1">
    <citation type="submission" date="2021-06" db="EMBL/GenBank/DDBJ databases">
        <authorList>
            <person name="Palmer J.M."/>
        </authorList>
    </citation>
    <scope>NUCLEOTIDE SEQUENCE [LARGE SCALE GENOMIC DNA]</scope>
    <source>
        <strain evidence="2">if_2019</strain>
        <tissue evidence="1">Muscle</tissue>
    </source>
</reference>
<protein>
    <submittedName>
        <fullName evidence="1">Uncharacterized protein</fullName>
    </submittedName>
</protein>
<dbReference type="EMBL" id="JAHRIQ010041652">
    <property type="protein sequence ID" value="MEQ2234853.1"/>
    <property type="molecule type" value="Genomic_DNA"/>
</dbReference>
<accession>A0ABV0TSH4</accession>
<evidence type="ECO:0000313" key="2">
    <source>
        <dbReference type="Proteomes" id="UP001482620"/>
    </source>
</evidence>
<proteinExistence type="predicted"/>
<dbReference type="Proteomes" id="UP001482620">
    <property type="component" value="Unassembled WGS sequence"/>
</dbReference>
<gene>
    <name evidence="1" type="ORF">ILYODFUR_035663</name>
</gene>
<comment type="caution">
    <text evidence="1">The sequence shown here is derived from an EMBL/GenBank/DDBJ whole genome shotgun (WGS) entry which is preliminary data.</text>
</comment>
<name>A0ABV0TSH4_9TELE</name>
<keyword evidence="2" id="KW-1185">Reference proteome</keyword>
<organism evidence="1 2">
    <name type="scientific">Ilyodon furcidens</name>
    <name type="common">goldbreast splitfin</name>
    <dbReference type="NCBI Taxonomy" id="33524"/>
    <lineage>
        <taxon>Eukaryota</taxon>
        <taxon>Metazoa</taxon>
        <taxon>Chordata</taxon>
        <taxon>Craniata</taxon>
        <taxon>Vertebrata</taxon>
        <taxon>Euteleostomi</taxon>
        <taxon>Actinopterygii</taxon>
        <taxon>Neopterygii</taxon>
        <taxon>Teleostei</taxon>
        <taxon>Neoteleostei</taxon>
        <taxon>Acanthomorphata</taxon>
        <taxon>Ovalentaria</taxon>
        <taxon>Atherinomorphae</taxon>
        <taxon>Cyprinodontiformes</taxon>
        <taxon>Goodeidae</taxon>
        <taxon>Ilyodon</taxon>
    </lineage>
</organism>
<sequence length="107" mass="11545">MALVLVVDEGPSPRRPGPLKDAAREADFRVSLGVEISENGVAVLLRCFLFVSSPTTIHQRAPCSRLLGSTWCLLLHLSTQVQLIMGNQPLPSGSIKELEASHSVPKC</sequence>